<dbReference type="InterPro" id="IPR029058">
    <property type="entry name" value="AB_hydrolase_fold"/>
</dbReference>
<dbReference type="RefSeq" id="WP_088366963.1">
    <property type="nucleotide sequence ID" value="NZ_NBBI01000002.1"/>
</dbReference>
<dbReference type="Proteomes" id="UP000197290">
    <property type="component" value="Unassembled WGS sequence"/>
</dbReference>
<protein>
    <submittedName>
        <fullName evidence="2">Alpha/beta hydrolase family protein</fullName>
    </submittedName>
</protein>
<dbReference type="AlphaFoldDB" id="A0A245ZPJ6"/>
<dbReference type="InterPro" id="IPR017531">
    <property type="entry name" value="Hydrolase-1_PEP"/>
</dbReference>
<evidence type="ECO:0000313" key="3">
    <source>
        <dbReference type="Proteomes" id="UP000197290"/>
    </source>
</evidence>
<dbReference type="Pfam" id="PF12146">
    <property type="entry name" value="Hydrolase_4"/>
    <property type="match status" value="1"/>
</dbReference>
<proteinExistence type="predicted"/>
<keyword evidence="3" id="KW-1185">Reference proteome</keyword>
<comment type="caution">
    <text evidence="2">The sequence shown here is derived from an EMBL/GenBank/DDBJ whole genome shotgun (WGS) entry which is preliminary data.</text>
</comment>
<dbReference type="EMBL" id="NBBI01000002">
    <property type="protein sequence ID" value="OWK31662.1"/>
    <property type="molecule type" value="Genomic_DNA"/>
</dbReference>
<dbReference type="Gene3D" id="3.40.50.1820">
    <property type="entry name" value="alpha/beta hydrolase"/>
    <property type="match status" value="1"/>
</dbReference>
<dbReference type="GO" id="GO:0016787">
    <property type="term" value="F:hydrolase activity"/>
    <property type="evidence" value="ECO:0007669"/>
    <property type="project" value="UniProtKB-KW"/>
</dbReference>
<organism evidence="2 3">
    <name type="scientific">Sphingomonas dokdonensis</name>
    <dbReference type="NCBI Taxonomy" id="344880"/>
    <lineage>
        <taxon>Bacteria</taxon>
        <taxon>Pseudomonadati</taxon>
        <taxon>Pseudomonadota</taxon>
        <taxon>Alphaproteobacteria</taxon>
        <taxon>Sphingomonadales</taxon>
        <taxon>Sphingomonadaceae</taxon>
        <taxon>Sphingomonas</taxon>
    </lineage>
</organism>
<name>A0A245ZPJ6_9SPHN</name>
<keyword evidence="2" id="KW-0378">Hydrolase</keyword>
<accession>A0A245ZPJ6</accession>
<dbReference type="SUPFAM" id="SSF53474">
    <property type="entry name" value="alpha/beta-Hydrolases"/>
    <property type="match status" value="1"/>
</dbReference>
<dbReference type="NCBIfam" id="TIGR03100">
    <property type="entry name" value="hydr1_PEP"/>
    <property type="match status" value="1"/>
</dbReference>
<evidence type="ECO:0000259" key="1">
    <source>
        <dbReference type="Pfam" id="PF12146"/>
    </source>
</evidence>
<dbReference type="OrthoDB" id="249225at2"/>
<reference evidence="2 3" key="1">
    <citation type="submission" date="2017-03" db="EMBL/GenBank/DDBJ databases">
        <title>Genome sequence of Sphingomonas dokdonensis DSM 21029.</title>
        <authorList>
            <person name="Poehlein A."/>
            <person name="Wuebbeler J.H."/>
            <person name="Steinbuechel A."/>
            <person name="Daniel R."/>
        </authorList>
    </citation>
    <scope>NUCLEOTIDE SEQUENCE [LARGE SCALE GENOMIC DNA]</scope>
    <source>
        <strain evidence="2 3">DSM 21029</strain>
    </source>
</reference>
<sequence length="260" mass="26940">MSRCILTFPVAGETLVGTLDDALGTTGLLIVSGGNEVRAGAHRGMAMLAARLAKAGTPVFRYDRRGVGDSSGDNRGFRAAQDDLLAAAAAFRAAAPHVTRVVGFGNCDAATTLAWWGRDAGCDALVLANPWTVEAAQALPPRAAIKAHYLAQLRDPAAWKRIATRGLSLGKLIRGLSRVATREQPSDLAQRTLAAIAAWGTDATLVLARGDGTAIAYADAARHAGMTPHTVTIDTGSHSFARPGDAAALEAVIRQALSAP</sequence>
<dbReference type="InterPro" id="IPR022742">
    <property type="entry name" value="Hydrolase_4"/>
</dbReference>
<evidence type="ECO:0000313" key="2">
    <source>
        <dbReference type="EMBL" id="OWK31662.1"/>
    </source>
</evidence>
<feature type="domain" description="Serine aminopeptidase S33" evidence="1">
    <location>
        <begin position="45"/>
        <end position="146"/>
    </location>
</feature>
<gene>
    <name evidence="2" type="ORF">SPDO_16720</name>
</gene>